<proteinExistence type="predicted"/>
<evidence type="ECO:0000256" key="1">
    <source>
        <dbReference type="SAM" id="MobiDB-lite"/>
    </source>
</evidence>
<dbReference type="PROSITE" id="PS51257">
    <property type="entry name" value="PROKAR_LIPOPROTEIN"/>
    <property type="match status" value="1"/>
</dbReference>
<dbReference type="AlphaFoldDB" id="A0A9X2FE31"/>
<keyword evidence="2" id="KW-0732">Signal</keyword>
<sequence>MASSKVFSVTAWRVMVIALMGTMATAGCRSSQQTSISNPFLSADRVPAPASRIPAQGTATPYYPGQMAPAMPGATQPLQPLGALPPSDDITPIRGDGSLVEGAPLASGALASNESAVQIPSDEGSMRFTPPPVQPAAPAVAASQPVAANAPSMAVAANPGLVTPTPTVFRDNQPPSTAPVINNWPPAPSSSPQVTLNPVSTGGNASGLFRDPAVPAQAPALINESAPQPSVAQPLTAPRARIPGAEEMIREEVVPGTINTTSYQVGMAGGVQGDPIVIPPPGYVPSSFEPATPTAPASDAFVPRGTSRGQSEGGFSQPGIPTIRVTPG</sequence>
<organism evidence="3 4">
    <name type="scientific">Aeoliella straminimaris</name>
    <dbReference type="NCBI Taxonomy" id="2954799"/>
    <lineage>
        <taxon>Bacteria</taxon>
        <taxon>Pseudomonadati</taxon>
        <taxon>Planctomycetota</taxon>
        <taxon>Planctomycetia</taxon>
        <taxon>Pirellulales</taxon>
        <taxon>Lacipirellulaceae</taxon>
        <taxon>Aeoliella</taxon>
    </lineage>
</organism>
<gene>
    <name evidence="3" type="ORF">NG895_25650</name>
</gene>
<evidence type="ECO:0000313" key="3">
    <source>
        <dbReference type="EMBL" id="MCO6047300.1"/>
    </source>
</evidence>
<feature type="region of interest" description="Disordered" evidence="1">
    <location>
        <begin position="287"/>
        <end position="328"/>
    </location>
</feature>
<accession>A0A9X2FE31</accession>
<evidence type="ECO:0000313" key="4">
    <source>
        <dbReference type="Proteomes" id="UP001155241"/>
    </source>
</evidence>
<name>A0A9X2FE31_9BACT</name>
<dbReference type="RefSeq" id="WP_252855413.1">
    <property type="nucleotide sequence ID" value="NZ_JAMXLR010000091.1"/>
</dbReference>
<dbReference type="Proteomes" id="UP001155241">
    <property type="component" value="Unassembled WGS sequence"/>
</dbReference>
<evidence type="ECO:0000256" key="2">
    <source>
        <dbReference type="SAM" id="SignalP"/>
    </source>
</evidence>
<dbReference type="EMBL" id="JAMXLR010000091">
    <property type="protein sequence ID" value="MCO6047300.1"/>
    <property type="molecule type" value="Genomic_DNA"/>
</dbReference>
<feature type="signal peptide" evidence="2">
    <location>
        <begin position="1"/>
        <end position="26"/>
    </location>
</feature>
<reference evidence="3" key="1">
    <citation type="submission" date="2022-06" db="EMBL/GenBank/DDBJ databases">
        <title>Aeoliella straminimaris, a novel planctomycete from sediments.</title>
        <authorList>
            <person name="Vitorino I.R."/>
            <person name="Lage O.M."/>
        </authorList>
    </citation>
    <scope>NUCLEOTIDE SEQUENCE</scope>
    <source>
        <strain evidence="3">ICT_H6.2</strain>
    </source>
</reference>
<keyword evidence="4" id="KW-1185">Reference proteome</keyword>
<protein>
    <submittedName>
        <fullName evidence="3">Uncharacterized protein</fullName>
    </submittedName>
</protein>
<comment type="caution">
    <text evidence="3">The sequence shown here is derived from an EMBL/GenBank/DDBJ whole genome shotgun (WGS) entry which is preliminary data.</text>
</comment>
<feature type="chain" id="PRO_5040738159" evidence="2">
    <location>
        <begin position="27"/>
        <end position="328"/>
    </location>
</feature>